<dbReference type="PANTHER" id="PTHR42874:SF1">
    <property type="entry name" value="URICASE"/>
    <property type="match status" value="1"/>
</dbReference>
<dbReference type="GO" id="GO:0006147">
    <property type="term" value="P:guanine catabolic process"/>
    <property type="evidence" value="ECO:0007669"/>
    <property type="project" value="Ensembl"/>
</dbReference>
<comment type="subcellular location">
    <subcellularLocation>
        <location evidence="2 12">Peroxisome</location>
    </subcellularLocation>
</comment>
<comment type="catalytic activity">
    <reaction evidence="11 12 14">
        <text>urate + O2 + H2O = 5-hydroxyisourate + H2O2</text>
        <dbReference type="Rhea" id="RHEA:21368"/>
        <dbReference type="ChEBI" id="CHEBI:15377"/>
        <dbReference type="ChEBI" id="CHEBI:15379"/>
        <dbReference type="ChEBI" id="CHEBI:16240"/>
        <dbReference type="ChEBI" id="CHEBI:17775"/>
        <dbReference type="ChEBI" id="CHEBI:18072"/>
        <dbReference type="EC" id="1.7.3.3"/>
    </reaction>
</comment>
<organism evidence="15 16">
    <name type="scientific">Crocodylus porosus</name>
    <name type="common">Saltwater crocodile</name>
    <name type="synonym">Estuarine crocodile</name>
    <dbReference type="NCBI Taxonomy" id="8502"/>
    <lineage>
        <taxon>Eukaryota</taxon>
        <taxon>Metazoa</taxon>
        <taxon>Chordata</taxon>
        <taxon>Craniata</taxon>
        <taxon>Vertebrata</taxon>
        <taxon>Euteleostomi</taxon>
        <taxon>Archelosauria</taxon>
        <taxon>Archosauria</taxon>
        <taxon>Crocodylia</taxon>
        <taxon>Longirostres</taxon>
        <taxon>Crocodylidae</taxon>
        <taxon>Crocodylus</taxon>
    </lineage>
</organism>
<feature type="binding site" evidence="13">
    <location>
        <position position="270"/>
    </location>
    <ligand>
        <name>5-hydroxyisourate</name>
        <dbReference type="ChEBI" id="CHEBI:18072"/>
    </ligand>
</feature>
<dbReference type="InterPro" id="IPR002042">
    <property type="entry name" value="Uricase"/>
</dbReference>
<dbReference type="GO" id="GO:0019628">
    <property type="term" value="P:urate catabolic process"/>
    <property type="evidence" value="ECO:0007669"/>
    <property type="project" value="UniProtKB-UniPathway"/>
</dbReference>
<reference evidence="15" key="1">
    <citation type="submission" date="2025-08" db="UniProtKB">
        <authorList>
            <consortium name="Ensembl"/>
        </authorList>
    </citation>
    <scope>IDENTIFICATION</scope>
</reference>
<name>A0A7M4FLE4_CROPO</name>
<evidence type="ECO:0000256" key="5">
    <source>
        <dbReference type="ARBA" id="ARBA00012598"/>
    </source>
</evidence>
<feature type="binding site" evidence="13">
    <location>
        <position position="270"/>
    </location>
    <ligand>
        <name>O2</name>
        <dbReference type="ChEBI" id="CHEBI:15379"/>
    </ligand>
</feature>
<evidence type="ECO:0000256" key="8">
    <source>
        <dbReference type="ARBA" id="ARBA00023002"/>
    </source>
</evidence>
<accession>A0A7M4FLE4</accession>
<dbReference type="GO" id="GO:0006154">
    <property type="term" value="P:adenosine catabolic process"/>
    <property type="evidence" value="ECO:0007669"/>
    <property type="project" value="Ensembl"/>
</dbReference>
<dbReference type="PIRSF" id="PIRSF000241">
    <property type="entry name" value="Urate_oxidase"/>
    <property type="match status" value="1"/>
</dbReference>
<dbReference type="EC" id="1.7.3.3" evidence="5 12"/>
<evidence type="ECO:0000313" key="16">
    <source>
        <dbReference type="Proteomes" id="UP000594220"/>
    </source>
</evidence>
<dbReference type="GO" id="GO:0006204">
    <property type="term" value="P:IMP catabolic process"/>
    <property type="evidence" value="ECO:0007669"/>
    <property type="project" value="Ensembl"/>
</dbReference>
<dbReference type="UniPathway" id="UPA00394">
    <property type="reaction ID" value="UER00650"/>
</dbReference>
<keyword evidence="7 12" id="KW-0659">Purine metabolism</keyword>
<feature type="binding site" evidence="13">
    <location>
        <position position="244"/>
    </location>
    <ligand>
        <name>urate</name>
        <dbReference type="ChEBI" id="CHEBI:17775"/>
    </ligand>
</feature>
<comment type="function">
    <text evidence="1 12 14">Catalyzes the oxidation of uric acid to 5-hydroxyisourate, which is further processed to form (S)-allantoin.</text>
</comment>
<feature type="binding site" evidence="13">
    <location>
        <position position="178"/>
    </location>
    <ligand>
        <name>5-hydroxyisourate</name>
        <dbReference type="ChEBI" id="CHEBI:18072"/>
    </ligand>
</feature>
<dbReference type="Ensembl" id="ENSCPRT00005028736.1">
    <property type="protein sequence ID" value="ENSCPRP00005024602.1"/>
    <property type="gene ID" value="ENSCPRG00005017105.1"/>
</dbReference>
<evidence type="ECO:0000256" key="10">
    <source>
        <dbReference type="ARBA" id="ARBA00031317"/>
    </source>
</evidence>
<dbReference type="GO" id="GO:0043605">
    <property type="term" value="P:amide catabolic process"/>
    <property type="evidence" value="ECO:0007669"/>
    <property type="project" value="Ensembl"/>
</dbReference>
<dbReference type="GO" id="GO:0046059">
    <property type="term" value="P:dAMP catabolic process"/>
    <property type="evidence" value="ECO:0007669"/>
    <property type="project" value="Ensembl"/>
</dbReference>
<evidence type="ECO:0000256" key="6">
    <source>
        <dbReference type="ARBA" id="ARBA00017098"/>
    </source>
</evidence>
<dbReference type="GO" id="GO:0000255">
    <property type="term" value="P:allantoin metabolic process"/>
    <property type="evidence" value="ECO:0007669"/>
    <property type="project" value="Ensembl"/>
</dbReference>
<evidence type="ECO:0000256" key="12">
    <source>
        <dbReference type="PIRNR" id="PIRNR000241"/>
    </source>
</evidence>
<keyword evidence="16" id="KW-1185">Reference proteome</keyword>
<keyword evidence="9 12" id="KW-0576">Peroxisome</keyword>
<dbReference type="GO" id="GO:0004846">
    <property type="term" value="F:urate oxidase activity"/>
    <property type="evidence" value="ECO:0007669"/>
    <property type="project" value="UniProtKB-EC"/>
</dbReference>
<dbReference type="Gene3D" id="3.10.270.10">
    <property type="entry name" value="Urate Oxidase"/>
    <property type="match status" value="1"/>
</dbReference>
<dbReference type="GO" id="GO:0046038">
    <property type="term" value="P:GMP catabolic process"/>
    <property type="evidence" value="ECO:0007669"/>
    <property type="project" value="Ensembl"/>
</dbReference>
<dbReference type="GeneTree" id="ENSGT00940000153229"/>
<gene>
    <name evidence="15" type="primary">LOC109307346</name>
</gene>
<dbReference type="GO" id="GO:0006196">
    <property type="term" value="P:AMP catabolic process"/>
    <property type="evidence" value="ECO:0007669"/>
    <property type="project" value="Ensembl"/>
</dbReference>
<feature type="binding site" evidence="13">
    <location>
        <position position="195"/>
    </location>
    <ligand>
        <name>urate</name>
        <dbReference type="ChEBI" id="CHEBI:17775"/>
    </ligand>
</feature>
<dbReference type="Proteomes" id="UP000594220">
    <property type="component" value="Unplaced"/>
</dbReference>
<comment type="similarity">
    <text evidence="4 12 14">Belongs to the uricase family.</text>
</comment>
<evidence type="ECO:0000256" key="2">
    <source>
        <dbReference type="ARBA" id="ARBA00004275"/>
    </source>
</evidence>
<dbReference type="Pfam" id="PF01014">
    <property type="entry name" value="Uricase"/>
    <property type="match status" value="2"/>
</dbReference>
<feature type="binding site" evidence="13">
    <location>
        <position position="270"/>
    </location>
    <ligand>
        <name>urate</name>
        <dbReference type="ChEBI" id="CHEBI:17775"/>
    </ligand>
</feature>
<dbReference type="NCBIfam" id="TIGR03383">
    <property type="entry name" value="urate_oxi"/>
    <property type="match status" value="1"/>
</dbReference>
<dbReference type="GO" id="GO:0006148">
    <property type="term" value="P:inosine catabolic process"/>
    <property type="evidence" value="ECO:0007669"/>
    <property type="project" value="Ensembl"/>
</dbReference>
<evidence type="ECO:0000256" key="11">
    <source>
        <dbReference type="ARBA" id="ARBA00048818"/>
    </source>
</evidence>
<feature type="binding site" evidence="13">
    <location>
        <position position="195"/>
    </location>
    <ligand>
        <name>5-hydroxyisourate</name>
        <dbReference type="ChEBI" id="CHEBI:18072"/>
    </ligand>
</feature>
<comment type="pathway">
    <text evidence="3 12">Purine metabolism; urate degradation; (S)-allantoin from urate: step 1/3.</text>
</comment>
<dbReference type="GO" id="GO:0006157">
    <property type="term" value="P:deoxyadenosine catabolic process"/>
    <property type="evidence" value="ECO:0007669"/>
    <property type="project" value="Ensembl"/>
</dbReference>
<proteinExistence type="inferred from homology"/>
<feature type="binding site" evidence="13">
    <location>
        <position position="244"/>
    </location>
    <ligand>
        <name>5-hydroxyisourate</name>
        <dbReference type="ChEBI" id="CHEBI:18072"/>
    </ligand>
</feature>
<reference evidence="15" key="2">
    <citation type="submission" date="2025-09" db="UniProtKB">
        <authorList>
            <consortium name="Ensembl"/>
        </authorList>
    </citation>
    <scope>IDENTIFICATION</scope>
</reference>
<evidence type="ECO:0000256" key="9">
    <source>
        <dbReference type="ARBA" id="ARBA00023140"/>
    </source>
</evidence>
<feature type="binding site" evidence="13">
    <location>
        <position position="69"/>
    </location>
    <ligand>
        <name>urate</name>
        <dbReference type="ChEBI" id="CHEBI:17775"/>
    </ligand>
</feature>
<sequence length="326" mass="37746">MSNKNVFPLQPVEVEVLNSEYGKNLVKFLYIRREGKRHCIKEVEVCAHIRLNEVKEYFHDDNKDVIPTDTIKNAIYAIAKQKGVNIYLTNLLYYTFLFLTSCKRLILFFYCSILCSFKAHTVPEAFLQVKGEKILYAVKTPIQIGWTANGQVRSGHTSPVIFSGIKDLKLMKTTQSGFENFHRDKYTTLPERRDRVLCAELFLKWNYLECTDVDFDCIWNTARECVLEAFSGPPDCGKYSPSYQKTVNDIQMLILEKVPQVDIIETTLNNIFYEIVDMKKLGFPNNKEVSKYECTESSEKPNPLHLIVILCKTRVKTHFDLAFKGD</sequence>
<dbReference type="GO" id="GO:0006161">
    <property type="term" value="P:deoxyguanosine catabolic process"/>
    <property type="evidence" value="ECO:0007669"/>
    <property type="project" value="Ensembl"/>
</dbReference>
<dbReference type="GO" id="GO:0009115">
    <property type="term" value="P:xanthine catabolic process"/>
    <property type="evidence" value="ECO:0007669"/>
    <property type="project" value="Ensembl"/>
</dbReference>
<evidence type="ECO:0000256" key="7">
    <source>
        <dbReference type="ARBA" id="ARBA00022631"/>
    </source>
</evidence>
<evidence type="ECO:0000256" key="1">
    <source>
        <dbReference type="ARBA" id="ARBA00003860"/>
    </source>
</evidence>
<feature type="binding site" evidence="13">
    <location>
        <position position="68"/>
    </location>
    <ligand>
        <name>O2</name>
        <dbReference type="ChEBI" id="CHEBI:15379"/>
    </ligand>
</feature>
<keyword evidence="8 12" id="KW-0560">Oxidoreductase</keyword>
<evidence type="ECO:0000256" key="13">
    <source>
        <dbReference type="PIRSR" id="PIRSR000241-2"/>
    </source>
</evidence>
<dbReference type="SUPFAM" id="SSF55620">
    <property type="entry name" value="Tetrahydrobiopterin biosynthesis enzymes-like"/>
    <property type="match status" value="2"/>
</dbReference>
<feature type="binding site" evidence="13">
    <location>
        <position position="178"/>
    </location>
    <ligand>
        <name>urate</name>
        <dbReference type="ChEBI" id="CHEBI:17775"/>
    </ligand>
</feature>
<feature type="binding site" evidence="13">
    <location>
        <position position="68"/>
    </location>
    <ligand>
        <name>urate</name>
        <dbReference type="ChEBI" id="CHEBI:17775"/>
    </ligand>
</feature>
<evidence type="ECO:0000256" key="4">
    <source>
        <dbReference type="ARBA" id="ARBA00009760"/>
    </source>
</evidence>
<evidence type="ECO:0000256" key="3">
    <source>
        <dbReference type="ARBA" id="ARBA00004831"/>
    </source>
</evidence>
<evidence type="ECO:0000256" key="14">
    <source>
        <dbReference type="RuleBase" id="RU004455"/>
    </source>
</evidence>
<dbReference type="AlphaFoldDB" id="A0A7M4FLE4"/>
<dbReference type="GO" id="GO:0046055">
    <property type="term" value="P:dGMP catabolic process"/>
    <property type="evidence" value="ECO:0007669"/>
    <property type="project" value="Ensembl"/>
</dbReference>
<feature type="binding site" evidence="13">
    <location>
        <position position="69"/>
    </location>
    <ligand>
        <name>5-hydroxyisourate</name>
        <dbReference type="ChEBI" id="CHEBI:18072"/>
    </ligand>
</feature>
<evidence type="ECO:0000313" key="15">
    <source>
        <dbReference type="Ensembl" id="ENSCPRP00005024602.1"/>
    </source>
</evidence>
<dbReference type="PANTHER" id="PTHR42874">
    <property type="entry name" value="URICASE"/>
    <property type="match status" value="1"/>
</dbReference>
<dbReference type="PRINTS" id="PR00093">
    <property type="entry name" value="URICASE"/>
</dbReference>
<dbReference type="GO" id="GO:0005777">
    <property type="term" value="C:peroxisome"/>
    <property type="evidence" value="ECO:0007669"/>
    <property type="project" value="UniProtKB-SubCell"/>
</dbReference>
<feature type="binding site" evidence="13">
    <location>
        <position position="68"/>
    </location>
    <ligand>
        <name>5-hydroxyisourate</name>
        <dbReference type="ChEBI" id="CHEBI:18072"/>
    </ligand>
</feature>
<protein>
    <recommendedName>
        <fullName evidence="6 12">Uricase</fullName>
        <ecNumber evidence="5 12">1.7.3.3</ecNumber>
    </recommendedName>
    <alternativeName>
        <fullName evidence="10 12">Urate oxidase</fullName>
    </alternativeName>
</protein>
<dbReference type="GO" id="GO:0006149">
    <property type="term" value="P:deoxyinosine catabolic process"/>
    <property type="evidence" value="ECO:0007669"/>
    <property type="project" value="Ensembl"/>
</dbReference>
<dbReference type="GO" id="GO:0009114">
    <property type="term" value="P:hypoxanthine catabolic process"/>
    <property type="evidence" value="ECO:0007669"/>
    <property type="project" value="Ensembl"/>
</dbReference>